<keyword evidence="5 7" id="KW-0963">Cytoplasm</keyword>
<evidence type="ECO:0000256" key="6">
    <source>
        <dbReference type="ARBA" id="ARBA00022592"/>
    </source>
</evidence>
<comment type="subunit">
    <text evidence="3 7">Homodimer.</text>
</comment>
<gene>
    <name evidence="9" type="primary">phoU</name>
    <name evidence="9" type="ORF">Daura_30525</name>
</gene>
<dbReference type="InterPro" id="IPR028366">
    <property type="entry name" value="PhoU"/>
</dbReference>
<dbReference type="Pfam" id="PF01895">
    <property type="entry name" value="PhoU"/>
    <property type="match status" value="2"/>
</dbReference>
<dbReference type="GO" id="GO:0045936">
    <property type="term" value="P:negative regulation of phosphate metabolic process"/>
    <property type="evidence" value="ECO:0007669"/>
    <property type="project" value="InterPro"/>
</dbReference>
<keyword evidence="10" id="KW-1185">Reference proteome</keyword>
<dbReference type="GO" id="GO:0005737">
    <property type="term" value="C:cytoplasm"/>
    <property type="evidence" value="ECO:0007669"/>
    <property type="project" value="UniProtKB-SubCell"/>
</dbReference>
<dbReference type="GO" id="GO:0030643">
    <property type="term" value="P:intracellular phosphate ion homeostasis"/>
    <property type="evidence" value="ECO:0007669"/>
    <property type="project" value="InterPro"/>
</dbReference>
<accession>A0A9Q9IB09</accession>
<dbReference type="SUPFAM" id="SSF109755">
    <property type="entry name" value="PhoU-like"/>
    <property type="match status" value="1"/>
</dbReference>
<evidence type="ECO:0000313" key="10">
    <source>
        <dbReference type="Proteomes" id="UP001058003"/>
    </source>
</evidence>
<evidence type="ECO:0000256" key="5">
    <source>
        <dbReference type="ARBA" id="ARBA00022490"/>
    </source>
</evidence>
<evidence type="ECO:0000256" key="4">
    <source>
        <dbReference type="ARBA" id="ARBA00022448"/>
    </source>
</evidence>
<evidence type="ECO:0000256" key="2">
    <source>
        <dbReference type="ARBA" id="ARBA00008107"/>
    </source>
</evidence>
<dbReference type="PANTHER" id="PTHR42930">
    <property type="entry name" value="PHOSPHATE-SPECIFIC TRANSPORT SYSTEM ACCESSORY PROTEIN PHOU"/>
    <property type="match status" value="1"/>
</dbReference>
<dbReference type="EMBL" id="CP073767">
    <property type="protein sequence ID" value="UWZ51095.1"/>
    <property type="molecule type" value="Genomic_DNA"/>
</dbReference>
<dbReference type="KEGG" id="daur:Daura_30525"/>
<dbReference type="InterPro" id="IPR026022">
    <property type="entry name" value="PhoU_dom"/>
</dbReference>
<sequence length="214" mass="23615">MRAWFAKQLDELRGQLVVTAASVTSSIRWATQSLLHQDLDAAQQVSAAAAEMKATKAHVEELILQLLVRQQPVATDLRLALAGLHVVGDLERMSALADHIAKIVVLRHPVPVVPAEIRPAVQRMGEVAEELAWTVTRALETDDPDAAARMERDDDIVDTLHRDMFGVLFSEWTHGVQAAVDLTLICRYYERYADHAVNAGHQVVFMVTGEAPPS</sequence>
<dbReference type="NCBIfam" id="TIGR02135">
    <property type="entry name" value="phoU_full"/>
    <property type="match status" value="1"/>
</dbReference>
<keyword evidence="6 7" id="KW-0592">Phosphate transport</keyword>
<evidence type="ECO:0000259" key="8">
    <source>
        <dbReference type="Pfam" id="PF01895"/>
    </source>
</evidence>
<dbReference type="Gene3D" id="1.20.58.220">
    <property type="entry name" value="Phosphate transport system protein phou homolog 2, domain 2"/>
    <property type="match status" value="1"/>
</dbReference>
<proteinExistence type="inferred from homology"/>
<dbReference type="PIRSF" id="PIRSF003107">
    <property type="entry name" value="PhoU"/>
    <property type="match status" value="1"/>
</dbReference>
<dbReference type="AlphaFoldDB" id="A0A9Q9IB09"/>
<reference evidence="9" key="1">
    <citation type="submission" date="2021-04" db="EMBL/GenBank/DDBJ databases">
        <title>Dactylosporangium aurantiacum NRRL B-8018 full assembly.</title>
        <authorList>
            <person name="Hartkoorn R.C."/>
            <person name="Beaudoing E."/>
            <person name="Hot D."/>
        </authorList>
    </citation>
    <scope>NUCLEOTIDE SEQUENCE</scope>
    <source>
        <strain evidence="9">NRRL B-8018</strain>
    </source>
</reference>
<comment type="similarity">
    <text evidence="2 7">Belongs to the PhoU family.</text>
</comment>
<dbReference type="GO" id="GO:0006817">
    <property type="term" value="P:phosphate ion transport"/>
    <property type="evidence" value="ECO:0007669"/>
    <property type="project" value="UniProtKB-KW"/>
</dbReference>
<evidence type="ECO:0000313" key="9">
    <source>
        <dbReference type="EMBL" id="UWZ51095.1"/>
    </source>
</evidence>
<name>A0A9Q9IB09_9ACTN</name>
<keyword evidence="4 7" id="KW-0813">Transport</keyword>
<evidence type="ECO:0000256" key="7">
    <source>
        <dbReference type="PIRNR" id="PIRNR003107"/>
    </source>
</evidence>
<dbReference type="RefSeq" id="WP_063745769.1">
    <property type="nucleotide sequence ID" value="NZ_CP073767.1"/>
</dbReference>
<evidence type="ECO:0000256" key="1">
    <source>
        <dbReference type="ARBA" id="ARBA00004496"/>
    </source>
</evidence>
<comment type="function">
    <text evidence="7">Plays a role in the regulation of phosphate uptake.</text>
</comment>
<protein>
    <recommendedName>
        <fullName evidence="7">Phosphate-specific transport system accessory protein PhoU</fullName>
    </recommendedName>
</protein>
<feature type="domain" description="PhoU" evidence="8">
    <location>
        <begin position="23"/>
        <end position="104"/>
    </location>
</feature>
<evidence type="ECO:0000256" key="3">
    <source>
        <dbReference type="ARBA" id="ARBA00011738"/>
    </source>
</evidence>
<comment type="subcellular location">
    <subcellularLocation>
        <location evidence="1 7">Cytoplasm</location>
    </subcellularLocation>
</comment>
<dbReference type="InterPro" id="IPR038078">
    <property type="entry name" value="PhoU-like_sf"/>
</dbReference>
<dbReference type="Proteomes" id="UP001058003">
    <property type="component" value="Chromosome"/>
</dbReference>
<dbReference type="FunFam" id="1.20.58.220:FF:000004">
    <property type="entry name" value="Phosphate-specific transport system accessory protein PhoU"/>
    <property type="match status" value="1"/>
</dbReference>
<dbReference type="PANTHER" id="PTHR42930:SF3">
    <property type="entry name" value="PHOSPHATE-SPECIFIC TRANSPORT SYSTEM ACCESSORY PROTEIN PHOU"/>
    <property type="match status" value="1"/>
</dbReference>
<feature type="domain" description="PhoU" evidence="8">
    <location>
        <begin position="121"/>
        <end position="200"/>
    </location>
</feature>
<organism evidence="9 10">
    <name type="scientific">Dactylosporangium aurantiacum</name>
    <dbReference type="NCBI Taxonomy" id="35754"/>
    <lineage>
        <taxon>Bacteria</taxon>
        <taxon>Bacillati</taxon>
        <taxon>Actinomycetota</taxon>
        <taxon>Actinomycetes</taxon>
        <taxon>Micromonosporales</taxon>
        <taxon>Micromonosporaceae</taxon>
        <taxon>Dactylosporangium</taxon>
    </lineage>
</organism>